<accession>A0A9D2SIK8</accession>
<comment type="caution">
    <text evidence="2">The sequence shown here is derived from an EMBL/GenBank/DDBJ whole genome shotgun (WGS) entry which is preliminary data.</text>
</comment>
<reference evidence="2" key="2">
    <citation type="submission" date="2021-04" db="EMBL/GenBank/DDBJ databases">
        <authorList>
            <person name="Gilroy R."/>
        </authorList>
    </citation>
    <scope>NUCLEOTIDE SEQUENCE</scope>
    <source>
        <strain evidence="2">CHK180-15479</strain>
    </source>
</reference>
<evidence type="ECO:0000313" key="3">
    <source>
        <dbReference type="Proteomes" id="UP000823910"/>
    </source>
</evidence>
<organism evidence="2 3">
    <name type="scientific">Candidatus Enterocloster excrementipullorum</name>
    <dbReference type="NCBI Taxonomy" id="2838559"/>
    <lineage>
        <taxon>Bacteria</taxon>
        <taxon>Bacillati</taxon>
        <taxon>Bacillota</taxon>
        <taxon>Clostridia</taxon>
        <taxon>Lachnospirales</taxon>
        <taxon>Lachnospiraceae</taxon>
        <taxon>Enterocloster</taxon>
    </lineage>
</organism>
<keyword evidence="1" id="KW-0472">Membrane</keyword>
<evidence type="ECO:0000256" key="1">
    <source>
        <dbReference type="SAM" id="Phobius"/>
    </source>
</evidence>
<dbReference type="AlphaFoldDB" id="A0A9D2SIK8"/>
<dbReference type="EMBL" id="DWWT01000051">
    <property type="protein sequence ID" value="HJC06519.1"/>
    <property type="molecule type" value="Genomic_DNA"/>
</dbReference>
<reference evidence="2" key="1">
    <citation type="journal article" date="2021" name="PeerJ">
        <title>Extensive microbial diversity within the chicken gut microbiome revealed by metagenomics and culture.</title>
        <authorList>
            <person name="Gilroy R."/>
            <person name="Ravi A."/>
            <person name="Getino M."/>
            <person name="Pursley I."/>
            <person name="Horton D.L."/>
            <person name="Alikhan N.F."/>
            <person name="Baker D."/>
            <person name="Gharbi K."/>
            <person name="Hall N."/>
            <person name="Watson M."/>
            <person name="Adriaenssens E.M."/>
            <person name="Foster-Nyarko E."/>
            <person name="Jarju S."/>
            <person name="Secka A."/>
            <person name="Antonio M."/>
            <person name="Oren A."/>
            <person name="Chaudhuri R.R."/>
            <person name="La Ragione R."/>
            <person name="Hildebrand F."/>
            <person name="Pallen M.J."/>
        </authorList>
    </citation>
    <scope>NUCLEOTIDE SEQUENCE</scope>
    <source>
        <strain evidence="2">CHK180-15479</strain>
    </source>
</reference>
<keyword evidence="1" id="KW-0812">Transmembrane</keyword>
<proteinExistence type="predicted"/>
<protein>
    <submittedName>
        <fullName evidence="2">Uncharacterized protein</fullName>
    </submittedName>
</protein>
<evidence type="ECO:0000313" key="2">
    <source>
        <dbReference type="EMBL" id="HJC06519.1"/>
    </source>
</evidence>
<name>A0A9D2SIK8_9FIRM</name>
<sequence>MNLKEEAKREKKKLSQMSWSDRIWYIWEYYKFHILAVLLIIGLFSTIGTILYRKTFTTRLTFAIVNDHSGGASSTEQLKADLHQALGYGPKDVIEFNEGLYAAFDQNSASQYAYATMMKITALAASGSLDIMIADQSAIDHYAQSDAFLDLRQLLPDDLYKELEENGAIYSAPDESGQTIPLAVSLENTNFEEVTGISMDPPYLGVISGSSHTEDVLRTIRYLFQQ</sequence>
<keyword evidence="1" id="KW-1133">Transmembrane helix</keyword>
<dbReference type="Proteomes" id="UP000823910">
    <property type="component" value="Unassembled WGS sequence"/>
</dbReference>
<feature type="transmembrane region" description="Helical" evidence="1">
    <location>
        <begin position="32"/>
        <end position="52"/>
    </location>
</feature>
<gene>
    <name evidence="2" type="ORF">H9704_10265</name>
</gene>